<evidence type="ECO:0000313" key="5">
    <source>
        <dbReference type="Proteomes" id="UP001595904"/>
    </source>
</evidence>
<evidence type="ECO:0000259" key="2">
    <source>
        <dbReference type="Pfam" id="PF04773"/>
    </source>
</evidence>
<keyword evidence="1" id="KW-0472">Membrane</keyword>
<accession>A0ABV8SXR9</accession>
<keyword evidence="1" id="KW-1133">Transmembrane helix</keyword>
<name>A0ABV8SXR9_9GAMM</name>
<evidence type="ECO:0000313" key="4">
    <source>
        <dbReference type="EMBL" id="MFC4312416.1"/>
    </source>
</evidence>
<dbReference type="Proteomes" id="UP001595904">
    <property type="component" value="Unassembled WGS sequence"/>
</dbReference>
<keyword evidence="5" id="KW-1185">Reference proteome</keyword>
<feature type="transmembrane region" description="Helical" evidence="1">
    <location>
        <begin position="109"/>
        <end position="128"/>
    </location>
</feature>
<sequence>MNRSVDSNAPDGAATSAAEQAADWFARQETGALSEAANLEFRAWLAGDPANAQAYDAIKCMWSTYDLIPPSAVGEQLAVESSSSTRLTSSVIVSRRDFGSRRRRFHPKLIGMMAAAVCALAVLISFNYGARWQADMFTAVGEVRTVSLPDGSTVTLNTDSAVRLRFDEKRRIVELLAGEADFKVTADRERPFIVEAAGGSARALGTQFAVRHDETGATVTVEEHDVAVTFMSTPGAQPQTQTLSAGQSVTYSSAAGLQAVRSVDLDRATSWRRGWLSFEDRPLGEVIDELDRYLPGWIKITNPDLRARHVTCAIPLDQPALALDHLKQTLGLRTVRLTPYLTLIRE</sequence>
<dbReference type="PANTHER" id="PTHR30273">
    <property type="entry name" value="PERIPLASMIC SIGNAL SENSOR AND SIGMA FACTOR ACTIVATOR FECR-RELATED"/>
    <property type="match status" value="1"/>
</dbReference>
<feature type="domain" description="FecR N-terminal" evidence="3">
    <location>
        <begin position="19"/>
        <end position="58"/>
    </location>
</feature>
<dbReference type="Pfam" id="PF16220">
    <property type="entry name" value="DUF4880"/>
    <property type="match status" value="1"/>
</dbReference>
<comment type="caution">
    <text evidence="4">The sequence shown here is derived from an EMBL/GenBank/DDBJ whole genome shotgun (WGS) entry which is preliminary data.</text>
</comment>
<proteinExistence type="predicted"/>
<keyword evidence="1" id="KW-0812">Transmembrane</keyword>
<dbReference type="Pfam" id="PF04773">
    <property type="entry name" value="FecR"/>
    <property type="match status" value="1"/>
</dbReference>
<gene>
    <name evidence="4" type="ORF">ACFPN2_25255</name>
</gene>
<feature type="domain" description="FecR protein" evidence="2">
    <location>
        <begin position="135"/>
        <end position="226"/>
    </location>
</feature>
<dbReference type="InterPro" id="IPR032623">
    <property type="entry name" value="FecR_N"/>
</dbReference>
<evidence type="ECO:0000259" key="3">
    <source>
        <dbReference type="Pfam" id="PF16220"/>
    </source>
</evidence>
<dbReference type="EMBL" id="JBHSDU010000014">
    <property type="protein sequence ID" value="MFC4312416.1"/>
    <property type="molecule type" value="Genomic_DNA"/>
</dbReference>
<dbReference type="InterPro" id="IPR012373">
    <property type="entry name" value="Ferrdict_sens_TM"/>
</dbReference>
<reference evidence="5" key="1">
    <citation type="journal article" date="2019" name="Int. J. Syst. Evol. Microbiol.">
        <title>The Global Catalogue of Microorganisms (GCM) 10K type strain sequencing project: providing services to taxonomists for standard genome sequencing and annotation.</title>
        <authorList>
            <consortium name="The Broad Institute Genomics Platform"/>
            <consortium name="The Broad Institute Genome Sequencing Center for Infectious Disease"/>
            <person name="Wu L."/>
            <person name="Ma J."/>
        </authorList>
    </citation>
    <scope>NUCLEOTIDE SEQUENCE [LARGE SCALE GENOMIC DNA]</scope>
    <source>
        <strain evidence="5">CGMCC 1.10759</strain>
    </source>
</reference>
<dbReference type="RefSeq" id="WP_380601783.1">
    <property type="nucleotide sequence ID" value="NZ_JBHSDU010000014.1"/>
</dbReference>
<protein>
    <submittedName>
        <fullName evidence="4">FecR family protein</fullName>
    </submittedName>
</protein>
<organism evidence="4 5">
    <name type="scientific">Steroidobacter flavus</name>
    <dbReference type="NCBI Taxonomy" id="1842136"/>
    <lineage>
        <taxon>Bacteria</taxon>
        <taxon>Pseudomonadati</taxon>
        <taxon>Pseudomonadota</taxon>
        <taxon>Gammaproteobacteria</taxon>
        <taxon>Steroidobacterales</taxon>
        <taxon>Steroidobacteraceae</taxon>
        <taxon>Steroidobacter</taxon>
    </lineage>
</organism>
<dbReference type="InterPro" id="IPR006860">
    <property type="entry name" value="FecR"/>
</dbReference>
<dbReference type="Gene3D" id="3.55.50.30">
    <property type="match status" value="1"/>
</dbReference>
<dbReference type="PANTHER" id="PTHR30273:SF2">
    <property type="entry name" value="PROTEIN FECR"/>
    <property type="match status" value="1"/>
</dbReference>
<evidence type="ECO:0000256" key="1">
    <source>
        <dbReference type="SAM" id="Phobius"/>
    </source>
</evidence>
<dbReference type="Gene3D" id="2.60.120.1440">
    <property type="match status" value="1"/>
</dbReference>
<dbReference type="PIRSF" id="PIRSF018266">
    <property type="entry name" value="FecR"/>
    <property type="match status" value="1"/>
</dbReference>